<sequence>MKPDQTKEMDELMKKEKLLHKEIRADFKKISQKINDDFEKALHLKPEK</sequence>
<name>A0A081RPX6_9ARCH</name>
<organism evidence="1 2">
    <name type="scientific">Marine Group I thaumarchaeote SCGC AAA799-N04</name>
    <dbReference type="NCBI Taxonomy" id="1502293"/>
    <lineage>
        <taxon>Archaea</taxon>
        <taxon>Nitrososphaerota</taxon>
        <taxon>Marine Group I</taxon>
    </lineage>
</organism>
<evidence type="ECO:0000313" key="1">
    <source>
        <dbReference type="EMBL" id="KEQ57249.1"/>
    </source>
</evidence>
<gene>
    <name evidence="1" type="ORF">AAA799N04_00199</name>
</gene>
<accession>A0A081RPX6</accession>
<protein>
    <submittedName>
        <fullName evidence="1">Uncharacterized protein</fullName>
    </submittedName>
</protein>
<dbReference type="AlphaFoldDB" id="A0A081RPX6"/>
<evidence type="ECO:0000313" key="2">
    <source>
        <dbReference type="Proteomes" id="UP000028059"/>
    </source>
</evidence>
<dbReference type="Proteomes" id="UP000028059">
    <property type="component" value="Unassembled WGS sequence"/>
</dbReference>
<reference evidence="1 2" key="1">
    <citation type="submission" date="2014-06" db="EMBL/GenBank/DDBJ databases">
        <authorList>
            <person name="Ngugi D.K."/>
            <person name="Blom J."/>
            <person name="Alam I."/>
            <person name="Rashid M."/>
            <person name="Ba Alawi W."/>
            <person name="Zhang G."/>
            <person name="Hikmawan T."/>
            <person name="Guan Y."/>
            <person name="Antunes A."/>
            <person name="Siam R."/>
            <person name="ElDorry H."/>
            <person name="Bajic V."/>
            <person name="Stingl U."/>
        </authorList>
    </citation>
    <scope>NUCLEOTIDE SEQUENCE [LARGE SCALE GENOMIC DNA]</scope>
    <source>
        <strain evidence="1">SCGC AAA799-N04</strain>
    </source>
</reference>
<dbReference type="EMBL" id="JOKN01000002">
    <property type="protein sequence ID" value="KEQ57249.1"/>
    <property type="molecule type" value="Genomic_DNA"/>
</dbReference>
<keyword evidence="2" id="KW-1185">Reference proteome</keyword>
<comment type="caution">
    <text evidence="1">The sequence shown here is derived from an EMBL/GenBank/DDBJ whole genome shotgun (WGS) entry which is preliminary data.</text>
</comment>
<proteinExistence type="predicted"/>